<sequence>MQPEYGEFIPTVHLHDCFAKNSSQMYFILGILKEKRYLYEDSRKLDTFAGITRGFRIEENGWIEIEKTESPFASKQAFVAFRIDNKEHNNEISGEILSEIRKSRFMIAEVTGQRPGVYFEAGYAMAFGLPVIWCCKDNELDKVHFDTRQYNHVVWRDETDLIEKLSNRIKGTIF</sequence>
<organism evidence="1 2">
    <name type="scientific">Leptospira neocaledonica</name>
    <dbReference type="NCBI Taxonomy" id="2023192"/>
    <lineage>
        <taxon>Bacteria</taxon>
        <taxon>Pseudomonadati</taxon>
        <taxon>Spirochaetota</taxon>
        <taxon>Spirochaetia</taxon>
        <taxon>Leptospirales</taxon>
        <taxon>Leptospiraceae</taxon>
        <taxon>Leptospira</taxon>
    </lineage>
</organism>
<evidence type="ECO:0008006" key="3">
    <source>
        <dbReference type="Google" id="ProtNLM"/>
    </source>
</evidence>
<gene>
    <name evidence="1" type="ORF">CH365_19850</name>
</gene>
<dbReference type="Proteomes" id="UP000231843">
    <property type="component" value="Unassembled WGS sequence"/>
</dbReference>
<name>A0A2M9ZTM9_9LEPT</name>
<dbReference type="SUPFAM" id="SSF52309">
    <property type="entry name" value="N-(deoxy)ribosyltransferase-like"/>
    <property type="match status" value="1"/>
</dbReference>
<protein>
    <recommendedName>
        <fullName evidence="3">Nucleoside 2-deoxyribosyltransferase</fullName>
    </recommendedName>
</protein>
<dbReference type="Gene3D" id="3.40.50.450">
    <property type="match status" value="1"/>
</dbReference>
<dbReference type="EMBL" id="NPEA01000031">
    <property type="protein sequence ID" value="PJZ75253.1"/>
    <property type="molecule type" value="Genomic_DNA"/>
</dbReference>
<reference evidence="1 2" key="1">
    <citation type="submission" date="2017-07" db="EMBL/GenBank/DDBJ databases">
        <title>Leptospira spp. isolated from tropical soils.</title>
        <authorList>
            <person name="Thibeaux R."/>
            <person name="Iraola G."/>
            <person name="Ferres I."/>
            <person name="Bierque E."/>
            <person name="Girault D."/>
            <person name="Soupe-Gilbert M.-E."/>
            <person name="Picardeau M."/>
            <person name="Goarant C."/>
        </authorList>
    </citation>
    <scope>NUCLEOTIDE SEQUENCE [LARGE SCALE GENOMIC DNA]</scope>
    <source>
        <strain evidence="1 2">ES4-C-A1</strain>
    </source>
</reference>
<dbReference type="AlphaFoldDB" id="A0A2M9ZTM9"/>
<evidence type="ECO:0000313" key="2">
    <source>
        <dbReference type="Proteomes" id="UP000231843"/>
    </source>
</evidence>
<evidence type="ECO:0000313" key="1">
    <source>
        <dbReference type="EMBL" id="PJZ75253.1"/>
    </source>
</evidence>
<proteinExistence type="predicted"/>
<keyword evidence="2" id="KW-1185">Reference proteome</keyword>
<accession>A0A2M9ZTM9</accession>
<comment type="caution">
    <text evidence="1">The sequence shown here is derived from an EMBL/GenBank/DDBJ whole genome shotgun (WGS) entry which is preliminary data.</text>
</comment>